<comment type="caution">
    <text evidence="2">The sequence shown here is derived from an EMBL/GenBank/DDBJ whole genome shotgun (WGS) entry which is preliminary data.</text>
</comment>
<evidence type="ECO:0000313" key="3">
    <source>
        <dbReference type="Proteomes" id="UP001334248"/>
    </source>
</evidence>
<evidence type="ECO:0000256" key="1">
    <source>
        <dbReference type="SAM" id="MobiDB-lite"/>
    </source>
</evidence>
<feature type="compositionally biased region" description="Basic and acidic residues" evidence="1">
    <location>
        <begin position="300"/>
        <end position="317"/>
    </location>
</feature>
<gene>
    <name evidence="2" type="ORF">PMZ80_005944</name>
</gene>
<feature type="compositionally biased region" description="Polar residues" evidence="1">
    <location>
        <begin position="95"/>
        <end position="106"/>
    </location>
</feature>
<feature type="region of interest" description="Disordered" evidence="1">
    <location>
        <begin position="1318"/>
        <end position="1391"/>
    </location>
</feature>
<proteinExistence type="predicted"/>
<feature type="compositionally biased region" description="Low complexity" evidence="1">
    <location>
        <begin position="1337"/>
        <end position="1348"/>
    </location>
</feature>
<name>A0ABR0RP30_9EURO</name>
<dbReference type="GeneID" id="89999393"/>
<keyword evidence="3" id="KW-1185">Reference proteome</keyword>
<dbReference type="RefSeq" id="XP_064730083.1">
    <property type="nucleotide sequence ID" value="XM_064874361.1"/>
</dbReference>
<dbReference type="Proteomes" id="UP001334248">
    <property type="component" value="Unassembled WGS sequence"/>
</dbReference>
<feature type="region of interest" description="Disordered" evidence="1">
    <location>
        <begin position="688"/>
        <end position="715"/>
    </location>
</feature>
<feature type="compositionally biased region" description="Polar residues" evidence="1">
    <location>
        <begin position="192"/>
        <end position="201"/>
    </location>
</feature>
<sequence>MSVTTTTTAVVNGILPSAQDAVDEIAEFEKILKLRDEIFAGNHPRLTVPTHALRKVSPASTQLSSHSSAPVQAQQSSQLQLPGLSLTEETERPKSTQPQPATTPSGINPVLLTKSDDLIRAETVLQRQRLEKQLRDQFEQKRLDFRKRPAPNEARPDFDISALLAKALDIVKPISLSKEQSDKEEENDSFDENSFYSSRAPDSTPDRGARSSSDEGVEEEVPANGPATATTQAPNGPRRPSSRTGVHPTAASKPAAPTNASHRNDANAMDVDDEDEEGEYSPPEPEQYATQNGTSSHAASDPRSRQMRRYSDLDQNGKRPASPEQNMRIVRNHITSPIAPQPSRVSPLALTKDSLVSQGRQYQTGRQRGRADSPSQSPEPVSVGNKRRKIERKAEKRGRRGIKQENISPPPFHDIQPLGIAKLPEQDNQPIIIDEPPQPQEIRYAPAPRYIDSPQRPMSRQPEVIPISEPRVMSRATMRPRDDQDLRRVASMHNMRVEQPREYVEYATPTRQRATSYMRVDSPMREVGGYGSENEPPLQEIRVVRTPAPEYREVYQPEPEVRYIPEPMPPPPRERIVVDQYGRRFREIVQERAPATPQRASSYLPPQEAPRYYENYAPSRAASVMVEERPQPRYEEMPPPRAVRQVVEQPGQQAMPSPREAYEPSSGGRSGSVAVFERPAQPSRQVVYADHPGDFRPPVRMASVRPPPSQYEEQPSMQIMPRAASVRPGREGSVFIDDRANVRREYLPEQPRYRVMEPEPQMQAQPRYVDAQGREVLPQPQQDGGVSYLNNPDAGHQSFEVEAGQEVESQNLQLHLMTVSESVEHLVKRSSFDMDDEPSSRSATCGMLDCFSAKESVRETREGYAHRRASRRIGVERHMRVVHNQPHLVEPMKLTVYDDLPATPVALQQPSQMSKLVHQSRKSISRASTRASFTARRWTPSKSSISKPRAVVPADGCQLRRNPSFRPLQLSIYVSDKRLSDLPEFDALSFTEEGEIKLPPRALLRTQSEELLRSRSPLLEEYAPAKPVSMFEQSLSRRMSHVRQNTDSTVLSTSRPPSEYDALNSHPVSWYSMPGIPATMQFVTAPTRSKTTILSPMQEEFTPPPSGAVIINGKVLAFPNIDADRVCTQIAHSSLLPPASGQEHDPAAPSPIIDPGPNRRTTVITKHKMKISESASILLASSNNLAKTRAASLSQVQPHAVEPSEGQKAYFHTDYKTNNRINQWLDSDKDAAHRSRNSSISTVKTTATSSSFAEHRRKRSQFYQLNQVKPAVDAPVAAATEEKRTLTTSTTKAHKTPTPLTLYKPFPPVKAHQTAANIGNHGRSKSSTSLKSHARTHTTSTVASTVATDALFEQPETPELEHEQIFSSAHALPQKSQSSRRTDDANSMTTVDNMKSRTGTMKSTYTAASSYRQRSPSPIPGEIISVTKGQEAGFVFRESTPSPATASPCTPLSAKTQDVEKMMFEMCAAGGYRRVNVGVAF</sequence>
<feature type="compositionally biased region" description="Polar residues" evidence="1">
    <location>
        <begin position="288"/>
        <end position="298"/>
    </location>
</feature>
<feature type="compositionally biased region" description="Basic and acidic residues" evidence="1">
    <location>
        <begin position="628"/>
        <end position="638"/>
    </location>
</feature>
<feature type="compositionally biased region" description="Basic residues" evidence="1">
    <location>
        <begin position="385"/>
        <end position="401"/>
    </location>
</feature>
<feature type="region of interest" description="Disordered" evidence="1">
    <location>
        <begin position="172"/>
        <end position="417"/>
    </location>
</feature>
<feature type="compositionally biased region" description="Acidic residues" evidence="1">
    <location>
        <begin position="270"/>
        <end position="279"/>
    </location>
</feature>
<reference evidence="2 3" key="1">
    <citation type="journal article" date="2023" name="Res Sq">
        <title>Genomic and morphological characterization of Knufia obscura isolated from the Mars 2020 spacecraft assembly facility.</title>
        <authorList>
            <person name="Chander A.M."/>
            <person name="Teixeira M.M."/>
            <person name="Singh N.K."/>
            <person name="Williams M.P."/>
            <person name="Parker C.W."/>
            <person name="Leo P."/>
            <person name="Stajich J.E."/>
            <person name="Torok T."/>
            <person name="Tighe S."/>
            <person name="Mason C.E."/>
            <person name="Venkateswaran K."/>
        </authorList>
    </citation>
    <scope>NUCLEOTIDE SEQUENCE [LARGE SCALE GENOMIC DNA]</scope>
    <source>
        <strain evidence="2 3">CCFEE 5817</strain>
    </source>
</reference>
<feature type="region of interest" description="Disordered" evidence="1">
    <location>
        <begin position="1136"/>
        <end position="1160"/>
    </location>
</feature>
<dbReference type="EMBL" id="JAVHJV010000006">
    <property type="protein sequence ID" value="KAK5941993.1"/>
    <property type="molecule type" value="Genomic_DNA"/>
</dbReference>
<organism evidence="2 3">
    <name type="scientific">Knufia obscura</name>
    <dbReference type="NCBI Taxonomy" id="1635080"/>
    <lineage>
        <taxon>Eukaryota</taxon>
        <taxon>Fungi</taxon>
        <taxon>Dikarya</taxon>
        <taxon>Ascomycota</taxon>
        <taxon>Pezizomycotina</taxon>
        <taxon>Eurotiomycetes</taxon>
        <taxon>Chaetothyriomycetidae</taxon>
        <taxon>Chaetothyriales</taxon>
        <taxon>Trichomeriaceae</taxon>
        <taxon>Knufia</taxon>
    </lineage>
</organism>
<evidence type="ECO:0000313" key="2">
    <source>
        <dbReference type="EMBL" id="KAK5941993.1"/>
    </source>
</evidence>
<feature type="region of interest" description="Disordered" evidence="1">
    <location>
        <begin position="57"/>
        <end position="110"/>
    </location>
</feature>
<feature type="compositionally biased region" description="Polar residues" evidence="1">
    <location>
        <begin position="1374"/>
        <end position="1391"/>
    </location>
</feature>
<protein>
    <submittedName>
        <fullName evidence="2">Uncharacterized protein</fullName>
    </submittedName>
</protein>
<feature type="region of interest" description="Disordered" evidence="1">
    <location>
        <begin position="1282"/>
        <end position="1306"/>
    </location>
</feature>
<feature type="compositionally biased region" description="Low complexity" evidence="1">
    <location>
        <begin position="64"/>
        <end position="86"/>
    </location>
</feature>
<feature type="compositionally biased region" description="Basic and acidic residues" evidence="1">
    <location>
        <begin position="204"/>
        <end position="213"/>
    </location>
</feature>
<accession>A0ABR0RP30</accession>
<feature type="compositionally biased region" description="Acidic residues" evidence="1">
    <location>
        <begin position="182"/>
        <end position="191"/>
    </location>
</feature>
<feature type="region of interest" description="Disordered" evidence="1">
    <location>
        <begin position="628"/>
        <end position="673"/>
    </location>
</feature>